<evidence type="ECO:0000313" key="4">
    <source>
        <dbReference type="Proteomes" id="UP000427906"/>
    </source>
</evidence>
<feature type="transmembrane region" description="Helical" evidence="1">
    <location>
        <begin position="12"/>
        <end position="29"/>
    </location>
</feature>
<dbReference type="Proteomes" id="UP000427906">
    <property type="component" value="Chromosome"/>
</dbReference>
<dbReference type="EMBL" id="AP021874">
    <property type="protein sequence ID" value="BBO67041.1"/>
    <property type="molecule type" value="Genomic_DNA"/>
</dbReference>
<protein>
    <submittedName>
        <fullName evidence="2">Uncharacterized protein</fullName>
    </submittedName>
</protein>
<sequence>MKTFVGTSENALYIQICTALIAMLLIKYLKFKSRFNWSLSNLVAFLRWNLFTYRNLWEWIDRPFDVLPVKAEPVQYLLPFKGIGQHQLKTET</sequence>
<organism evidence="2 4">
    <name type="scientific">Desulfosarcina alkanivorans</name>
    <dbReference type="NCBI Taxonomy" id="571177"/>
    <lineage>
        <taxon>Bacteria</taxon>
        <taxon>Pseudomonadati</taxon>
        <taxon>Thermodesulfobacteriota</taxon>
        <taxon>Desulfobacteria</taxon>
        <taxon>Desulfobacterales</taxon>
        <taxon>Desulfosarcinaceae</taxon>
        <taxon>Desulfosarcina</taxon>
    </lineage>
</organism>
<evidence type="ECO:0000313" key="2">
    <source>
        <dbReference type="EMBL" id="BBO67041.1"/>
    </source>
</evidence>
<proteinExistence type="predicted"/>
<reference evidence="2 4" key="1">
    <citation type="submission" date="2019-11" db="EMBL/GenBank/DDBJ databases">
        <title>Comparative genomics of hydrocarbon-degrading Desulfosarcina strains.</title>
        <authorList>
            <person name="Watanabe M."/>
            <person name="Kojima H."/>
            <person name="Fukui M."/>
        </authorList>
    </citation>
    <scope>NUCLEOTIDE SEQUENCE [LARGE SCALE GENOMIC DNA]</scope>
    <source>
        <strain evidence="2 4">PL12</strain>
    </source>
</reference>
<keyword evidence="1" id="KW-1133">Transmembrane helix</keyword>
<dbReference type="KEGG" id="dalk:DSCA_09710"/>
<keyword evidence="1" id="KW-0812">Transmembrane</keyword>
<dbReference type="KEGG" id="dalk:DSCA_09760"/>
<accession>A0A5K7YJT2</accession>
<dbReference type="EMBL" id="AP021874">
    <property type="protein sequence ID" value="BBO67046.1"/>
    <property type="molecule type" value="Genomic_DNA"/>
</dbReference>
<dbReference type="AlphaFoldDB" id="A0A5K7YJT2"/>
<keyword evidence="1" id="KW-0472">Membrane</keyword>
<keyword evidence="4" id="KW-1185">Reference proteome</keyword>
<evidence type="ECO:0000256" key="1">
    <source>
        <dbReference type="SAM" id="Phobius"/>
    </source>
</evidence>
<name>A0A5K7YJT2_9BACT</name>
<gene>
    <name evidence="2" type="ORF">DSCA_09710</name>
    <name evidence="3" type="ORF">DSCA_09760</name>
</gene>
<evidence type="ECO:0000313" key="3">
    <source>
        <dbReference type="EMBL" id="BBO67046.1"/>
    </source>
</evidence>